<organism evidence="2 3">
    <name type="scientific">Dipteronia sinensis</name>
    <dbReference type="NCBI Taxonomy" id="43782"/>
    <lineage>
        <taxon>Eukaryota</taxon>
        <taxon>Viridiplantae</taxon>
        <taxon>Streptophyta</taxon>
        <taxon>Embryophyta</taxon>
        <taxon>Tracheophyta</taxon>
        <taxon>Spermatophyta</taxon>
        <taxon>Magnoliopsida</taxon>
        <taxon>eudicotyledons</taxon>
        <taxon>Gunneridae</taxon>
        <taxon>Pentapetalae</taxon>
        <taxon>rosids</taxon>
        <taxon>malvids</taxon>
        <taxon>Sapindales</taxon>
        <taxon>Sapindaceae</taxon>
        <taxon>Hippocastanoideae</taxon>
        <taxon>Acereae</taxon>
        <taxon>Dipteronia</taxon>
    </lineage>
</organism>
<dbReference type="PANTHER" id="PTHR33738">
    <property type="entry name" value="EMB|CAB82975.1"/>
    <property type="match status" value="1"/>
</dbReference>
<evidence type="ECO:0000313" key="2">
    <source>
        <dbReference type="EMBL" id="KAK3206377.1"/>
    </source>
</evidence>
<dbReference type="PANTHER" id="PTHR33738:SF8">
    <property type="entry name" value="OS05G0454500 PROTEIN"/>
    <property type="match status" value="1"/>
</dbReference>
<sequence>MEAGKRQVSSTSSSFTADLFGSKEPPPPPSSSSGIFASILSPQKTVVGSWQKQNTENQAWNTKQGTSALSTEVATCNTPYKDRSYMFQEERAEPCHLSSSLYYGGQDIYSNSPSIRDAPGSYPIFKKDDKGEDESNENNSNGASRGNWWQGNDYKAMVVYTMLSCRKFLTWYFYRFTLLLGNFMIS</sequence>
<reference evidence="2" key="1">
    <citation type="journal article" date="2023" name="Plant J.">
        <title>Genome sequences and population genomics provide insights into the demographic history, inbreeding, and mutation load of two 'living fossil' tree species of Dipteronia.</title>
        <authorList>
            <person name="Feng Y."/>
            <person name="Comes H.P."/>
            <person name="Chen J."/>
            <person name="Zhu S."/>
            <person name="Lu R."/>
            <person name="Zhang X."/>
            <person name="Li P."/>
            <person name="Qiu J."/>
            <person name="Olsen K.M."/>
            <person name="Qiu Y."/>
        </authorList>
    </citation>
    <scope>NUCLEOTIDE SEQUENCE</scope>
    <source>
        <strain evidence="2">NBL</strain>
    </source>
</reference>
<evidence type="ECO:0000256" key="1">
    <source>
        <dbReference type="SAM" id="MobiDB-lite"/>
    </source>
</evidence>
<dbReference type="EMBL" id="JANJYJ010000006">
    <property type="protein sequence ID" value="KAK3206377.1"/>
    <property type="molecule type" value="Genomic_DNA"/>
</dbReference>
<name>A0AAE0A9P0_9ROSI</name>
<feature type="compositionally biased region" description="Polar residues" evidence="1">
    <location>
        <begin position="7"/>
        <end position="16"/>
    </location>
</feature>
<feature type="region of interest" description="Disordered" evidence="1">
    <location>
        <begin position="113"/>
        <end position="144"/>
    </location>
</feature>
<protein>
    <submittedName>
        <fullName evidence="2">Uncharacterized protein</fullName>
    </submittedName>
</protein>
<dbReference type="Proteomes" id="UP001281410">
    <property type="component" value="Unassembled WGS sequence"/>
</dbReference>
<feature type="region of interest" description="Disordered" evidence="1">
    <location>
        <begin position="1"/>
        <end position="36"/>
    </location>
</feature>
<dbReference type="AlphaFoldDB" id="A0AAE0A9P0"/>
<keyword evidence="3" id="KW-1185">Reference proteome</keyword>
<comment type="caution">
    <text evidence="2">The sequence shown here is derived from an EMBL/GenBank/DDBJ whole genome shotgun (WGS) entry which is preliminary data.</text>
</comment>
<accession>A0AAE0A9P0</accession>
<proteinExistence type="predicted"/>
<gene>
    <name evidence="2" type="ORF">Dsin_020423</name>
</gene>
<evidence type="ECO:0000313" key="3">
    <source>
        <dbReference type="Proteomes" id="UP001281410"/>
    </source>
</evidence>